<dbReference type="EMBL" id="UINC01015716">
    <property type="protein sequence ID" value="SVA65973.1"/>
    <property type="molecule type" value="Genomic_DNA"/>
</dbReference>
<evidence type="ECO:0000256" key="1">
    <source>
        <dbReference type="SAM" id="MobiDB-lite"/>
    </source>
</evidence>
<dbReference type="AlphaFoldDB" id="A0A381XNZ6"/>
<feature type="compositionally biased region" description="Acidic residues" evidence="1">
    <location>
        <begin position="118"/>
        <end position="136"/>
    </location>
</feature>
<protein>
    <submittedName>
        <fullName evidence="2">Uncharacterized protein</fullName>
    </submittedName>
</protein>
<feature type="region of interest" description="Disordered" evidence="1">
    <location>
        <begin position="111"/>
        <end position="137"/>
    </location>
</feature>
<feature type="non-terminal residue" evidence="2">
    <location>
        <position position="222"/>
    </location>
</feature>
<organism evidence="2">
    <name type="scientific">marine metagenome</name>
    <dbReference type="NCBI Taxonomy" id="408172"/>
    <lineage>
        <taxon>unclassified sequences</taxon>
        <taxon>metagenomes</taxon>
        <taxon>ecological metagenomes</taxon>
    </lineage>
</organism>
<name>A0A381XNZ6_9ZZZZ</name>
<sequence>MAENESVESSEPAESSEFELTERELIIAQGGDPDSEEYQDEEVSEDIEEPDHSEDSEEVEGSAEDEDQEEVEVGDDWITESTIKVADAYGISDDELVEFKDEESFLSAVSLLDGRAEDADETDESEESEEDIPNEDFLDRIEQLREAGYEDDVLDLFREQHETTSKEREANKNLRDEIASIKERQEGEALATQAMEFHNLVDDLDEERFGLSYSDGKYQDIS</sequence>
<reference evidence="2" key="1">
    <citation type="submission" date="2018-05" db="EMBL/GenBank/DDBJ databases">
        <authorList>
            <person name="Lanie J.A."/>
            <person name="Ng W.-L."/>
            <person name="Kazmierczak K.M."/>
            <person name="Andrzejewski T.M."/>
            <person name="Davidsen T.M."/>
            <person name="Wayne K.J."/>
            <person name="Tettelin H."/>
            <person name="Glass J.I."/>
            <person name="Rusch D."/>
            <person name="Podicherti R."/>
            <person name="Tsui H.-C.T."/>
            <person name="Winkler M.E."/>
        </authorList>
    </citation>
    <scope>NUCLEOTIDE SEQUENCE</scope>
</reference>
<evidence type="ECO:0000313" key="2">
    <source>
        <dbReference type="EMBL" id="SVA65973.1"/>
    </source>
</evidence>
<feature type="compositionally biased region" description="Acidic residues" evidence="1">
    <location>
        <begin position="33"/>
        <end position="78"/>
    </location>
</feature>
<accession>A0A381XNZ6</accession>
<feature type="region of interest" description="Disordered" evidence="1">
    <location>
        <begin position="1"/>
        <end position="79"/>
    </location>
</feature>
<gene>
    <name evidence="2" type="ORF">METZ01_LOCUS118827</name>
</gene>
<proteinExistence type="predicted"/>